<dbReference type="Proteomes" id="UP001152604">
    <property type="component" value="Unassembled WGS sequence"/>
</dbReference>
<name>A0ABN8JWH3_9HYPH</name>
<dbReference type="EMBL" id="CAKXZS010000023">
    <property type="protein sequence ID" value="CAH2402039.1"/>
    <property type="molecule type" value="Genomic_DNA"/>
</dbReference>
<proteinExistence type="predicted"/>
<evidence type="ECO:0000313" key="2">
    <source>
        <dbReference type="Proteomes" id="UP001152604"/>
    </source>
</evidence>
<reference evidence="1" key="1">
    <citation type="submission" date="2022-03" db="EMBL/GenBank/DDBJ databases">
        <authorList>
            <person name="Brunel B."/>
        </authorList>
    </citation>
    <scope>NUCLEOTIDE SEQUENCE</scope>
    <source>
        <strain evidence="1">STM4922sample</strain>
    </source>
</reference>
<gene>
    <name evidence="1" type="ORF">MES4922_30413</name>
</gene>
<protein>
    <submittedName>
        <fullName evidence="1">Uncharacterized protein</fullName>
    </submittedName>
</protein>
<organism evidence="1 2">
    <name type="scientific">Mesorhizobium ventifaucium</name>
    <dbReference type="NCBI Taxonomy" id="666020"/>
    <lineage>
        <taxon>Bacteria</taxon>
        <taxon>Pseudomonadati</taxon>
        <taxon>Pseudomonadota</taxon>
        <taxon>Alphaproteobacteria</taxon>
        <taxon>Hyphomicrobiales</taxon>
        <taxon>Phyllobacteriaceae</taxon>
        <taxon>Mesorhizobium</taxon>
    </lineage>
</organism>
<comment type="caution">
    <text evidence="1">The sequence shown here is derived from an EMBL/GenBank/DDBJ whole genome shotgun (WGS) entry which is preliminary data.</text>
</comment>
<dbReference type="RefSeq" id="WP_254026106.1">
    <property type="nucleotide sequence ID" value="NZ_CAKXZS010000023.1"/>
</dbReference>
<keyword evidence="2" id="KW-1185">Reference proteome</keyword>
<sequence length="45" mass="4975">MPVPDKVTITVTGQIYKLRDNLYGASGWYDRVPVATVDLPVEKAP</sequence>
<evidence type="ECO:0000313" key="1">
    <source>
        <dbReference type="EMBL" id="CAH2402039.1"/>
    </source>
</evidence>
<accession>A0ABN8JWH3</accession>